<dbReference type="Proteomes" id="UP000326759">
    <property type="component" value="Unassembled WGS sequence"/>
</dbReference>
<dbReference type="InterPro" id="IPR011004">
    <property type="entry name" value="Trimer_LpxA-like_sf"/>
</dbReference>
<evidence type="ECO:0000256" key="1">
    <source>
        <dbReference type="ARBA" id="ARBA00004245"/>
    </source>
</evidence>
<dbReference type="PANTHER" id="PTHR13072:SF0">
    <property type="entry name" value="DYNACTIN SUBUNIT 6"/>
    <property type="match status" value="1"/>
</dbReference>
<dbReference type="OrthoDB" id="2355at2759"/>
<reference evidence="7 8" key="1">
    <citation type="journal article" date="2019" name="PLoS Biol.">
        <title>Sex chromosomes control vertical transmission of feminizing Wolbachia symbionts in an isopod.</title>
        <authorList>
            <person name="Becking T."/>
            <person name="Chebbi M.A."/>
            <person name="Giraud I."/>
            <person name="Moumen B."/>
            <person name="Laverre T."/>
            <person name="Caubet Y."/>
            <person name="Peccoud J."/>
            <person name="Gilbert C."/>
            <person name="Cordaux R."/>
        </authorList>
    </citation>
    <scope>NUCLEOTIDE SEQUENCE [LARGE SCALE GENOMIC DNA]</scope>
    <source>
        <strain evidence="7">ANa2</strain>
        <tissue evidence="7">Whole body excluding digestive tract and cuticle</tissue>
    </source>
</reference>
<dbReference type="SUPFAM" id="SSF51161">
    <property type="entry name" value="Trimeric LpxA-like enzymes"/>
    <property type="match status" value="1"/>
</dbReference>
<dbReference type="AlphaFoldDB" id="A0A5N5TFX8"/>
<evidence type="ECO:0000256" key="6">
    <source>
        <dbReference type="ARBA" id="ARBA00034687"/>
    </source>
</evidence>
<comment type="caution">
    <text evidence="7">The sequence shown here is derived from an EMBL/GenBank/DDBJ whole genome shotgun (WGS) entry which is preliminary data.</text>
</comment>
<evidence type="ECO:0000256" key="4">
    <source>
        <dbReference type="ARBA" id="ARBA00022490"/>
    </source>
</evidence>
<dbReference type="GO" id="GO:0005869">
    <property type="term" value="C:dynactin complex"/>
    <property type="evidence" value="ECO:0007669"/>
    <property type="project" value="InterPro"/>
</dbReference>
<accession>A0A5N5TFX8</accession>
<dbReference type="InterPro" id="IPR027777">
    <property type="entry name" value="DCTN6"/>
</dbReference>
<keyword evidence="4" id="KW-0963">Cytoplasm</keyword>
<dbReference type="PANTHER" id="PTHR13072">
    <property type="entry name" value="DYNACTIN 6"/>
    <property type="match status" value="1"/>
</dbReference>
<evidence type="ECO:0000256" key="3">
    <source>
        <dbReference type="ARBA" id="ARBA00016573"/>
    </source>
</evidence>
<name>A0A5N5TFX8_9CRUS</name>
<comment type="similarity">
    <text evidence="2">Belongs to the dynactin subunits 5/6 family. Dynactin subunit 6 subfamily.</text>
</comment>
<dbReference type="CDD" id="cd04646">
    <property type="entry name" value="LbH_Dynactin_6"/>
    <property type="match status" value="1"/>
</dbReference>
<comment type="function">
    <text evidence="6">Part of the dynactin complex that activates the molecular motor dynein for ultra-processive transport along microtubules.</text>
</comment>
<gene>
    <name evidence="7" type="primary">DCTN6</name>
    <name evidence="7" type="ORF">Anas_07378</name>
</gene>
<dbReference type="Gene3D" id="2.160.10.10">
    <property type="entry name" value="Hexapeptide repeat proteins"/>
    <property type="match status" value="1"/>
</dbReference>
<comment type="subcellular location">
    <subcellularLocation>
        <location evidence="1">Cytoplasm</location>
        <location evidence="1">Cytoskeleton</location>
    </subcellularLocation>
</comment>
<evidence type="ECO:0000313" key="7">
    <source>
        <dbReference type="EMBL" id="KAB7505391.1"/>
    </source>
</evidence>
<dbReference type="GO" id="GO:0007052">
    <property type="term" value="P:mitotic spindle organization"/>
    <property type="evidence" value="ECO:0007669"/>
    <property type="project" value="TreeGrafter"/>
</dbReference>
<organism evidence="7 8">
    <name type="scientific">Armadillidium nasatum</name>
    <dbReference type="NCBI Taxonomy" id="96803"/>
    <lineage>
        <taxon>Eukaryota</taxon>
        <taxon>Metazoa</taxon>
        <taxon>Ecdysozoa</taxon>
        <taxon>Arthropoda</taxon>
        <taxon>Crustacea</taxon>
        <taxon>Multicrustacea</taxon>
        <taxon>Malacostraca</taxon>
        <taxon>Eumalacostraca</taxon>
        <taxon>Peracarida</taxon>
        <taxon>Isopoda</taxon>
        <taxon>Oniscidea</taxon>
        <taxon>Crinocheta</taxon>
        <taxon>Armadillidiidae</taxon>
        <taxon>Armadillidium</taxon>
    </lineage>
</organism>
<proteinExistence type="inferred from homology"/>
<dbReference type="GO" id="GO:0070840">
    <property type="term" value="F:dynein complex binding"/>
    <property type="evidence" value="ECO:0007669"/>
    <property type="project" value="TreeGrafter"/>
</dbReference>
<evidence type="ECO:0000256" key="2">
    <source>
        <dbReference type="ARBA" id="ARBA00007719"/>
    </source>
</evidence>
<keyword evidence="5" id="KW-0206">Cytoskeleton</keyword>
<evidence type="ECO:0000313" key="8">
    <source>
        <dbReference type="Proteomes" id="UP000326759"/>
    </source>
</evidence>
<protein>
    <recommendedName>
        <fullName evidence="3">Dynactin subunit 6</fullName>
    </recommendedName>
</protein>
<keyword evidence="8" id="KW-1185">Reference proteome</keyword>
<evidence type="ECO:0000256" key="5">
    <source>
        <dbReference type="ARBA" id="ARBA00023212"/>
    </source>
</evidence>
<sequence>MNSPRSSDPPANVQVKPGAVVCCEAEYVGDITIGSRTVVHPKAKIIAEAGPIIMGEGNLIEEQALIINRIPEGCPGNEERILYIGNNNVFEVDSHCEARKIGDSNVLEAKSYVGPNVELTKGCVVGALCSLRCQEVIPENTVIYGDHHNRRTQIERPPVYS</sequence>
<dbReference type="EMBL" id="SEYY01001255">
    <property type="protein sequence ID" value="KAB7505391.1"/>
    <property type="molecule type" value="Genomic_DNA"/>
</dbReference>